<accession>A0A2S5Z762</accession>
<evidence type="ECO:0000259" key="4">
    <source>
        <dbReference type="SMART" id="SM00062"/>
    </source>
</evidence>
<keyword evidence="6" id="KW-1185">Reference proteome</keyword>
<evidence type="ECO:0000256" key="1">
    <source>
        <dbReference type="ARBA" id="ARBA00010333"/>
    </source>
</evidence>
<organism evidence="5 6">
    <name type="scientific">Marinobacter maroccanus</name>
    <dbReference type="NCBI Taxonomy" id="2055143"/>
    <lineage>
        <taxon>Bacteria</taxon>
        <taxon>Pseudomonadati</taxon>
        <taxon>Pseudomonadota</taxon>
        <taxon>Gammaproteobacteria</taxon>
        <taxon>Pseudomonadales</taxon>
        <taxon>Marinobacteraceae</taxon>
        <taxon>Marinobacter</taxon>
    </lineage>
</organism>
<dbReference type="PANTHER" id="PTHR35936:SF25">
    <property type="entry name" value="ABC TRANSPORTER SUBSTRATE-BINDING PROTEIN"/>
    <property type="match status" value="1"/>
</dbReference>
<comment type="caution">
    <text evidence="5">The sequence shown here is derived from an EMBL/GenBank/DDBJ whole genome shotgun (WGS) entry which is preliminary data.</text>
</comment>
<feature type="chain" id="PRO_5015559009" description="Solute-binding protein family 3/N-terminal domain-containing protein" evidence="3">
    <location>
        <begin position="19"/>
        <end position="256"/>
    </location>
</feature>
<evidence type="ECO:0000256" key="3">
    <source>
        <dbReference type="SAM" id="SignalP"/>
    </source>
</evidence>
<evidence type="ECO:0000313" key="6">
    <source>
        <dbReference type="Proteomes" id="UP000239917"/>
    </source>
</evidence>
<dbReference type="PANTHER" id="PTHR35936">
    <property type="entry name" value="MEMBRANE-BOUND LYTIC MUREIN TRANSGLYCOSYLASE F"/>
    <property type="match status" value="1"/>
</dbReference>
<name>A0A2S5Z762_9GAMM</name>
<evidence type="ECO:0000313" key="5">
    <source>
        <dbReference type="EMBL" id="PPI83226.1"/>
    </source>
</evidence>
<gene>
    <name evidence="5" type="ORF">KEHDKFFH_15755</name>
</gene>
<dbReference type="EMBL" id="PSSX01000016">
    <property type="protein sequence ID" value="PPI83226.1"/>
    <property type="molecule type" value="Genomic_DNA"/>
</dbReference>
<dbReference type="AlphaFoldDB" id="A0A2S5Z762"/>
<sequence length="256" mass="29243">MKVLGWFLFLFFSFQAVYGDEVSDEPLLFCNSHWPPYSYGNDDGLAIGGYAVDFLHEISGRIARPVELRILPWLRCLKMAEDGDVDGIMLLTENEERKQFLLMSRPIISDTNVLWYRIDSPHALPRSRFADLQGLRIGVVTGFNYGEPFNTAVVQSNLMVDEAPSILGNFRRLDRHWIDVFLVNRMAADYALHDYPLLKARMVAHEGPFESVGFRIGLAKTGRAFGLLAEIDKALEDMREDGTIARIMSQEPFEYR</sequence>
<protein>
    <recommendedName>
        <fullName evidence="4">Solute-binding protein family 3/N-terminal domain-containing protein</fullName>
    </recommendedName>
</protein>
<dbReference type="SUPFAM" id="SSF53850">
    <property type="entry name" value="Periplasmic binding protein-like II"/>
    <property type="match status" value="1"/>
</dbReference>
<dbReference type="InterPro" id="IPR001638">
    <property type="entry name" value="Solute-binding_3/MltF_N"/>
</dbReference>
<dbReference type="RefSeq" id="WP_104322794.1">
    <property type="nucleotide sequence ID" value="NZ_PSSX01000016.1"/>
</dbReference>
<dbReference type="OrthoDB" id="5904382at2"/>
<reference evidence="5 6" key="1">
    <citation type="submission" date="2018-01" db="EMBL/GenBank/DDBJ databases">
        <title>Complete genome sequences of the type strains of Marinobacter flavimaris and Marinobacter maroccanus.</title>
        <authorList>
            <person name="Palau M."/>
            <person name="Boujida N."/>
            <person name="Manresa A."/>
            <person name="Minana-Galbis D."/>
        </authorList>
    </citation>
    <scope>NUCLEOTIDE SEQUENCE [LARGE SCALE GENOMIC DNA]</scope>
    <source>
        <strain evidence="5 6">N4</strain>
    </source>
</reference>
<evidence type="ECO:0000256" key="2">
    <source>
        <dbReference type="ARBA" id="ARBA00022729"/>
    </source>
</evidence>
<feature type="domain" description="Solute-binding protein family 3/N-terminal" evidence="4">
    <location>
        <begin position="26"/>
        <end position="255"/>
    </location>
</feature>
<proteinExistence type="inferred from homology"/>
<dbReference type="Gene3D" id="3.40.190.10">
    <property type="entry name" value="Periplasmic binding protein-like II"/>
    <property type="match status" value="2"/>
</dbReference>
<feature type="signal peptide" evidence="3">
    <location>
        <begin position="1"/>
        <end position="18"/>
    </location>
</feature>
<keyword evidence="2 3" id="KW-0732">Signal</keyword>
<dbReference type="Pfam" id="PF00497">
    <property type="entry name" value="SBP_bac_3"/>
    <property type="match status" value="1"/>
</dbReference>
<dbReference type="Proteomes" id="UP000239917">
    <property type="component" value="Unassembled WGS sequence"/>
</dbReference>
<comment type="similarity">
    <text evidence="1">Belongs to the bacterial solute-binding protein 3 family.</text>
</comment>
<dbReference type="SMART" id="SM00062">
    <property type="entry name" value="PBPb"/>
    <property type="match status" value="1"/>
</dbReference>